<name>A0A811QNG5_9POAL</name>
<keyword evidence="9" id="KW-1185">Reference proteome</keyword>
<dbReference type="InterPro" id="IPR011042">
    <property type="entry name" value="6-blade_b-propeller_TolB-like"/>
</dbReference>
<evidence type="ECO:0000256" key="5">
    <source>
        <dbReference type="ARBA" id="ARBA00023180"/>
    </source>
</evidence>
<dbReference type="Gene3D" id="2.120.10.30">
    <property type="entry name" value="TolB, C-terminal domain"/>
    <property type="match status" value="1"/>
</dbReference>
<dbReference type="GO" id="GO:0005773">
    <property type="term" value="C:vacuole"/>
    <property type="evidence" value="ECO:0007669"/>
    <property type="project" value="UniProtKB-SubCell"/>
</dbReference>
<evidence type="ECO:0000256" key="4">
    <source>
        <dbReference type="ARBA" id="ARBA00022729"/>
    </source>
</evidence>
<accession>A0A811QNG5</accession>
<dbReference type="Proteomes" id="UP000604825">
    <property type="component" value="Unassembled WGS sequence"/>
</dbReference>
<organism evidence="8 9">
    <name type="scientific">Miscanthus lutarioriparius</name>
    <dbReference type="NCBI Taxonomy" id="422564"/>
    <lineage>
        <taxon>Eukaryota</taxon>
        <taxon>Viridiplantae</taxon>
        <taxon>Streptophyta</taxon>
        <taxon>Embryophyta</taxon>
        <taxon>Tracheophyta</taxon>
        <taxon>Spermatophyta</taxon>
        <taxon>Magnoliopsida</taxon>
        <taxon>Liliopsida</taxon>
        <taxon>Poales</taxon>
        <taxon>Poaceae</taxon>
        <taxon>PACMAD clade</taxon>
        <taxon>Panicoideae</taxon>
        <taxon>Andropogonodae</taxon>
        <taxon>Andropogoneae</taxon>
        <taxon>Saccharinae</taxon>
        <taxon>Miscanthus</taxon>
    </lineage>
</organism>
<evidence type="ECO:0000256" key="2">
    <source>
        <dbReference type="ARBA" id="ARBA00009191"/>
    </source>
</evidence>
<evidence type="ECO:0000313" key="8">
    <source>
        <dbReference type="EMBL" id="CAD6258380.1"/>
    </source>
</evidence>
<dbReference type="InterPro" id="IPR018119">
    <property type="entry name" value="Strictosidine_synth_cons-reg"/>
</dbReference>
<comment type="caution">
    <text evidence="8">The sequence shown here is derived from an EMBL/GenBank/DDBJ whole genome shotgun (WGS) entry which is preliminary data.</text>
</comment>
<feature type="domain" description="Strictosidine synthase conserved region" evidence="7">
    <location>
        <begin position="168"/>
        <end position="255"/>
    </location>
</feature>
<proteinExistence type="inferred from homology"/>
<dbReference type="PANTHER" id="PTHR10426">
    <property type="entry name" value="STRICTOSIDINE SYNTHASE-RELATED"/>
    <property type="match status" value="1"/>
</dbReference>
<dbReference type="AlphaFoldDB" id="A0A811QNG5"/>
<keyword evidence="4 6" id="KW-0732">Signal</keyword>
<feature type="signal peptide" evidence="6">
    <location>
        <begin position="1"/>
        <end position="18"/>
    </location>
</feature>
<keyword evidence="3" id="KW-0926">Vacuole</keyword>
<dbReference type="Pfam" id="PF03088">
    <property type="entry name" value="Str_synth"/>
    <property type="match status" value="1"/>
</dbReference>
<protein>
    <recommendedName>
        <fullName evidence="7">Strictosidine synthase conserved region domain-containing protein</fullName>
    </recommendedName>
</protein>
<evidence type="ECO:0000256" key="6">
    <source>
        <dbReference type="SAM" id="SignalP"/>
    </source>
</evidence>
<keyword evidence="5" id="KW-0325">Glycoprotein</keyword>
<dbReference type="PANTHER" id="PTHR10426:SF79">
    <property type="entry name" value="PROTEIN STRICTOSIDINE SYNTHASE-LIKE 2"/>
    <property type="match status" value="1"/>
</dbReference>
<evidence type="ECO:0000256" key="3">
    <source>
        <dbReference type="ARBA" id="ARBA00022554"/>
    </source>
</evidence>
<dbReference type="GO" id="GO:0016787">
    <property type="term" value="F:hydrolase activity"/>
    <property type="evidence" value="ECO:0007669"/>
    <property type="project" value="TreeGrafter"/>
</dbReference>
<feature type="chain" id="PRO_5032495332" description="Strictosidine synthase conserved region domain-containing protein" evidence="6">
    <location>
        <begin position="19"/>
        <end position="386"/>
    </location>
</feature>
<dbReference type="FunFam" id="2.120.10.30:FF:000032">
    <property type="entry name" value="Protein STRICTOSIDINE SYNTHASE-LIKE 13"/>
    <property type="match status" value="1"/>
</dbReference>
<evidence type="ECO:0000256" key="1">
    <source>
        <dbReference type="ARBA" id="ARBA00004116"/>
    </source>
</evidence>
<evidence type="ECO:0000259" key="7">
    <source>
        <dbReference type="Pfam" id="PF03088"/>
    </source>
</evidence>
<comment type="similarity">
    <text evidence="2">Belongs to the strictosidine synthase family.</text>
</comment>
<dbReference type="SUPFAM" id="SSF63829">
    <property type="entry name" value="Calcium-dependent phosphotriesterase"/>
    <property type="match status" value="1"/>
</dbReference>
<dbReference type="EMBL" id="CAJGYO010000010">
    <property type="protein sequence ID" value="CAD6258380.1"/>
    <property type="molecule type" value="Genomic_DNA"/>
</dbReference>
<sequence>MKMTALAVLAAAAVVAAAAILSSPDARSDVAVLEIGGGDNGRVELVPVDAGAAGPESLEFDGGGGGPYAGVSDGRVLRWVPGERRWEEHSSSCAPELLDSCRGSQDPGREHECGRPLGLKFNHDTGELYVADAYHGLRVVSPDDDDKVSRPVAPQWWQGTGRAFSFANGVEVDPDTGAVYFTETSTRFQRREFLTIVISGDTTGRLLRYDPKSGDGEVEVLVDGLAFPNGLAMSRDGTHLLLAETTTGRILRYWLRPVAKAQAIEEVARLPWFPDNIRMSPRGGFWVGLHARRGKLAEWCISYPWLRRLVLSLPTRHVQRASWMLSRLGRQVIAVRLSEEDGKVMEMVSVHGDLQKTFRSVSEVDERNGSLWIGSVMSPFLGVYKL</sequence>
<comment type="subcellular location">
    <subcellularLocation>
        <location evidence="1">Vacuole</location>
    </subcellularLocation>
</comment>
<dbReference type="OrthoDB" id="5307922at2759"/>
<reference evidence="8" key="1">
    <citation type="submission" date="2020-10" db="EMBL/GenBank/DDBJ databases">
        <authorList>
            <person name="Han B."/>
            <person name="Lu T."/>
            <person name="Zhao Q."/>
            <person name="Huang X."/>
            <person name="Zhao Y."/>
        </authorList>
    </citation>
    <scope>NUCLEOTIDE SEQUENCE</scope>
</reference>
<gene>
    <name evidence="8" type="ORF">NCGR_LOCUS41855</name>
</gene>
<evidence type="ECO:0000313" key="9">
    <source>
        <dbReference type="Proteomes" id="UP000604825"/>
    </source>
</evidence>
<dbReference type="Pfam" id="PF20067">
    <property type="entry name" value="SSL_N"/>
    <property type="match status" value="1"/>
</dbReference>
<dbReference type="GO" id="GO:0012505">
    <property type="term" value="C:endomembrane system"/>
    <property type="evidence" value="ECO:0007669"/>
    <property type="project" value="TreeGrafter"/>
</dbReference>